<dbReference type="GO" id="GO:0005525">
    <property type="term" value="F:GTP binding"/>
    <property type="evidence" value="ECO:0007669"/>
    <property type="project" value="UniProtKB-UniRule"/>
</dbReference>
<evidence type="ECO:0000256" key="3">
    <source>
        <dbReference type="ARBA" id="ARBA00022723"/>
    </source>
</evidence>
<keyword evidence="4 10" id="KW-0699">rRNA-binding</keyword>
<evidence type="ECO:0000256" key="2">
    <source>
        <dbReference type="ARBA" id="ARBA00022517"/>
    </source>
</evidence>
<name>A0A3Q9IDY3_9BACL</name>
<dbReference type="RefSeq" id="WP_127000080.1">
    <property type="nucleotide sequence ID" value="NZ_CP034346.1"/>
</dbReference>
<gene>
    <name evidence="10 13" type="primary">rsgA</name>
    <name evidence="13" type="ORF">EI981_16875</name>
</gene>
<keyword evidence="9 10" id="KW-0342">GTP-binding</keyword>
<evidence type="ECO:0000259" key="12">
    <source>
        <dbReference type="PROSITE" id="PS51721"/>
    </source>
</evidence>
<evidence type="ECO:0000259" key="11">
    <source>
        <dbReference type="PROSITE" id="PS50936"/>
    </source>
</evidence>
<evidence type="ECO:0000313" key="13">
    <source>
        <dbReference type="EMBL" id="AZS15942.1"/>
    </source>
</evidence>
<keyword evidence="7 10" id="KW-0862">Zinc</keyword>
<feature type="binding site" evidence="10">
    <location>
        <begin position="150"/>
        <end position="153"/>
    </location>
    <ligand>
        <name>GTP</name>
        <dbReference type="ChEBI" id="CHEBI:37565"/>
    </ligand>
</feature>
<keyword evidence="2 10" id="KW-0690">Ribosome biogenesis</keyword>
<dbReference type="Gene3D" id="3.40.50.300">
    <property type="entry name" value="P-loop containing nucleotide triphosphate hydrolases"/>
    <property type="match status" value="1"/>
</dbReference>
<dbReference type="Proteomes" id="UP000270678">
    <property type="component" value="Chromosome"/>
</dbReference>
<evidence type="ECO:0000256" key="10">
    <source>
        <dbReference type="HAMAP-Rule" id="MF_01820"/>
    </source>
</evidence>
<dbReference type="InterPro" id="IPR012340">
    <property type="entry name" value="NA-bd_OB-fold"/>
</dbReference>
<accession>A0A3Q9IDY3</accession>
<evidence type="ECO:0000256" key="7">
    <source>
        <dbReference type="ARBA" id="ARBA00022833"/>
    </source>
</evidence>
<reference evidence="14" key="1">
    <citation type="submission" date="2018-12" db="EMBL/GenBank/DDBJ databases">
        <title>Complete genome sequence of Paenibacillus sp. MBLB1234.</title>
        <authorList>
            <person name="Nam Y.-D."/>
            <person name="Kang J."/>
            <person name="Chung W.-H."/>
            <person name="Park Y.S."/>
        </authorList>
    </citation>
    <scope>NUCLEOTIDE SEQUENCE [LARGE SCALE GENOMIC DNA]</scope>
    <source>
        <strain evidence="14">MBLB1234</strain>
    </source>
</reference>
<feature type="domain" description="EngC GTPase" evidence="11">
    <location>
        <begin position="111"/>
        <end position="258"/>
    </location>
</feature>
<dbReference type="NCBIfam" id="TIGR00157">
    <property type="entry name" value="ribosome small subunit-dependent GTPase A"/>
    <property type="match status" value="1"/>
</dbReference>
<dbReference type="GO" id="GO:0046872">
    <property type="term" value="F:metal ion binding"/>
    <property type="evidence" value="ECO:0007669"/>
    <property type="project" value="UniProtKB-KW"/>
</dbReference>
<proteinExistence type="inferred from homology"/>
<comment type="subunit">
    <text evidence="10">Monomer. Associates with 30S ribosomal subunit, binds 16S rRNA.</text>
</comment>
<dbReference type="GO" id="GO:0003924">
    <property type="term" value="F:GTPase activity"/>
    <property type="evidence" value="ECO:0007669"/>
    <property type="project" value="UniProtKB-UniRule"/>
</dbReference>
<evidence type="ECO:0000256" key="8">
    <source>
        <dbReference type="ARBA" id="ARBA00022884"/>
    </source>
</evidence>
<dbReference type="OrthoDB" id="9809485at2"/>
<dbReference type="GO" id="GO:0019843">
    <property type="term" value="F:rRNA binding"/>
    <property type="evidence" value="ECO:0007669"/>
    <property type="project" value="UniProtKB-KW"/>
</dbReference>
<organism evidence="13 14">
    <name type="scientific">Paenibacillus lutimineralis</name>
    <dbReference type="NCBI Taxonomy" id="2707005"/>
    <lineage>
        <taxon>Bacteria</taxon>
        <taxon>Bacillati</taxon>
        <taxon>Bacillota</taxon>
        <taxon>Bacilli</taxon>
        <taxon>Bacillales</taxon>
        <taxon>Paenibacillaceae</taxon>
        <taxon>Paenibacillus</taxon>
    </lineage>
</organism>
<keyword evidence="8 10" id="KW-0694">RNA-binding</keyword>
<dbReference type="PROSITE" id="PS51721">
    <property type="entry name" value="G_CP"/>
    <property type="match status" value="1"/>
</dbReference>
<dbReference type="InterPro" id="IPR004881">
    <property type="entry name" value="Ribosome_biogen_GTPase_RsgA"/>
</dbReference>
<dbReference type="InterPro" id="IPR027417">
    <property type="entry name" value="P-loop_NTPase"/>
</dbReference>
<dbReference type="SUPFAM" id="SSF50249">
    <property type="entry name" value="Nucleic acid-binding proteins"/>
    <property type="match status" value="1"/>
</dbReference>
<dbReference type="GO" id="GO:0042274">
    <property type="term" value="P:ribosomal small subunit biogenesis"/>
    <property type="evidence" value="ECO:0007669"/>
    <property type="project" value="UniProtKB-UniRule"/>
</dbReference>
<dbReference type="EC" id="3.6.1.-" evidence="10"/>
<dbReference type="HAMAP" id="MF_01820">
    <property type="entry name" value="GTPase_RsgA"/>
    <property type="match status" value="1"/>
</dbReference>
<feature type="binding site" evidence="10">
    <location>
        <position position="283"/>
    </location>
    <ligand>
        <name>Zn(2+)</name>
        <dbReference type="ChEBI" id="CHEBI:29105"/>
    </ligand>
</feature>
<comment type="subcellular location">
    <subcellularLocation>
        <location evidence="10">Cytoplasm</location>
    </subcellularLocation>
</comment>
<comment type="cofactor">
    <cofactor evidence="10">
        <name>Zn(2+)</name>
        <dbReference type="ChEBI" id="CHEBI:29105"/>
    </cofactor>
    <text evidence="10">Binds 1 zinc ion per subunit.</text>
</comment>
<keyword evidence="14" id="KW-1185">Reference proteome</keyword>
<evidence type="ECO:0000256" key="4">
    <source>
        <dbReference type="ARBA" id="ARBA00022730"/>
    </source>
</evidence>
<feature type="domain" description="CP-type G" evidence="12">
    <location>
        <begin position="102"/>
        <end position="260"/>
    </location>
</feature>
<feature type="binding site" evidence="10">
    <location>
        <position position="290"/>
    </location>
    <ligand>
        <name>Zn(2+)</name>
        <dbReference type="ChEBI" id="CHEBI:29105"/>
    </ligand>
</feature>
<keyword evidence="3 10" id="KW-0479">Metal-binding</keyword>
<comment type="function">
    <text evidence="10">One of several proteins that assist in the late maturation steps of the functional core of the 30S ribosomal subunit. Helps release RbfA from mature subunits. May play a role in the assembly of ribosomal proteins into the subunit. Circularly permuted GTPase that catalyzes slow GTP hydrolysis, GTPase activity is stimulated by the 30S ribosomal subunit.</text>
</comment>
<dbReference type="PANTHER" id="PTHR32120:SF10">
    <property type="entry name" value="SMALL RIBOSOMAL SUBUNIT BIOGENESIS GTPASE RSGA"/>
    <property type="match status" value="1"/>
</dbReference>
<comment type="similarity">
    <text evidence="10">Belongs to the TRAFAC class YlqF/YawG GTPase family. RsgA subfamily.</text>
</comment>
<protein>
    <recommendedName>
        <fullName evidence="10">Small ribosomal subunit biogenesis GTPase RsgA</fullName>
        <ecNumber evidence="10">3.6.1.-</ecNumber>
    </recommendedName>
</protein>
<evidence type="ECO:0000313" key="14">
    <source>
        <dbReference type="Proteomes" id="UP000270678"/>
    </source>
</evidence>
<keyword evidence="1 10" id="KW-0963">Cytoplasm</keyword>
<dbReference type="PROSITE" id="PS50936">
    <property type="entry name" value="ENGC_GTPASE"/>
    <property type="match status" value="1"/>
</dbReference>
<dbReference type="KEGG" id="plut:EI981_16875"/>
<dbReference type="AlphaFoldDB" id="A0A3Q9IDY3"/>
<feature type="binding site" evidence="10">
    <location>
        <position position="288"/>
    </location>
    <ligand>
        <name>Zn(2+)</name>
        <dbReference type="ChEBI" id="CHEBI:29105"/>
    </ligand>
</feature>
<evidence type="ECO:0000256" key="6">
    <source>
        <dbReference type="ARBA" id="ARBA00022801"/>
    </source>
</evidence>
<dbReference type="SUPFAM" id="SSF52540">
    <property type="entry name" value="P-loop containing nucleoside triphosphate hydrolases"/>
    <property type="match status" value="1"/>
</dbReference>
<evidence type="ECO:0000256" key="9">
    <source>
        <dbReference type="ARBA" id="ARBA00023134"/>
    </source>
</evidence>
<feature type="binding site" evidence="10">
    <location>
        <begin position="202"/>
        <end position="210"/>
    </location>
    <ligand>
        <name>GTP</name>
        <dbReference type="ChEBI" id="CHEBI:37565"/>
    </ligand>
</feature>
<sequence length="357" mass="39588">MIDLKQYGYIEAETPPIGLIPGRVTELQRDQYTVITEQGEVTAVLKGTFYHTAGAREDFPSVGDFVLLQYNENGASRIAKLLPRRSKFSRADFSGHAIGYARTILEQVVATNFDYVFIVSSLNWDFKVNRIMRYLTQTRQSGGQPVVILTKADLAPDLNALLADLQKAAPDVPVHAVSSHTGVGLDALCEYLQPGKTVVLLGMSGVGKSSLLNALMNQEVMTVQAIREEDSRGRHTTTHRQLFMLPSGAMVIDTPGMRELGLFGADDGISAGFNDVEELFTQCRFNDCRHQTEPGCAVLAALADGSLPREHWERYLTQKQENKFVNDKSGYLMDKRACHKSIAMRNKQIKKNGGFKK</sequence>
<keyword evidence="6 10" id="KW-0378">Hydrolase</keyword>
<dbReference type="InterPro" id="IPR030378">
    <property type="entry name" value="G_CP_dom"/>
</dbReference>
<evidence type="ECO:0000256" key="5">
    <source>
        <dbReference type="ARBA" id="ARBA00022741"/>
    </source>
</evidence>
<keyword evidence="5 10" id="KW-0547">Nucleotide-binding</keyword>
<dbReference type="GO" id="GO:0005737">
    <property type="term" value="C:cytoplasm"/>
    <property type="evidence" value="ECO:0007669"/>
    <property type="project" value="UniProtKB-SubCell"/>
</dbReference>
<dbReference type="CDD" id="cd01854">
    <property type="entry name" value="YjeQ_EngC"/>
    <property type="match status" value="1"/>
</dbReference>
<dbReference type="Gene3D" id="1.10.40.50">
    <property type="entry name" value="Probable gtpase engc, domain 3"/>
    <property type="match status" value="1"/>
</dbReference>
<feature type="binding site" evidence="10">
    <location>
        <position position="296"/>
    </location>
    <ligand>
        <name>Zn(2+)</name>
        <dbReference type="ChEBI" id="CHEBI:29105"/>
    </ligand>
</feature>
<dbReference type="EMBL" id="CP034346">
    <property type="protein sequence ID" value="AZS15942.1"/>
    <property type="molecule type" value="Genomic_DNA"/>
</dbReference>
<dbReference type="Pfam" id="PF03193">
    <property type="entry name" value="RsgA_GTPase"/>
    <property type="match status" value="1"/>
</dbReference>
<dbReference type="InterPro" id="IPR010914">
    <property type="entry name" value="RsgA_GTPase_dom"/>
</dbReference>
<evidence type="ECO:0000256" key="1">
    <source>
        <dbReference type="ARBA" id="ARBA00022490"/>
    </source>
</evidence>
<dbReference type="PANTHER" id="PTHR32120">
    <property type="entry name" value="SMALL RIBOSOMAL SUBUNIT BIOGENESIS GTPASE RSGA"/>
    <property type="match status" value="1"/>
</dbReference>